<evidence type="ECO:0000256" key="3">
    <source>
        <dbReference type="ARBA" id="ARBA00022448"/>
    </source>
</evidence>
<keyword evidence="4 10" id="KW-0812">Transmembrane</keyword>
<protein>
    <submittedName>
        <fullName evidence="14">P-loop containing nucleoside triphosphate hydrolase protein</fullName>
    </submittedName>
</protein>
<feature type="region of interest" description="Disordered" evidence="9">
    <location>
        <begin position="573"/>
        <end position="600"/>
    </location>
</feature>
<evidence type="ECO:0000259" key="13">
    <source>
        <dbReference type="PROSITE" id="PS50929"/>
    </source>
</evidence>
<evidence type="ECO:0000256" key="2">
    <source>
        <dbReference type="ARBA" id="ARBA00007577"/>
    </source>
</evidence>
<evidence type="ECO:0000256" key="10">
    <source>
        <dbReference type="SAM" id="Phobius"/>
    </source>
</evidence>
<dbReference type="FunFam" id="3.40.50.300:FF:000967">
    <property type="entry name" value="ABC multidrug transporter mdr4"/>
    <property type="match status" value="2"/>
</dbReference>
<feature type="transmembrane region" description="Helical" evidence="10">
    <location>
        <begin position="903"/>
        <end position="924"/>
    </location>
</feature>
<evidence type="ECO:0000256" key="5">
    <source>
        <dbReference type="ARBA" id="ARBA00022741"/>
    </source>
</evidence>
<dbReference type="CDD" id="cd18578">
    <property type="entry name" value="ABC_6TM_Pgp_ABCB1_D2_like"/>
    <property type="match status" value="1"/>
</dbReference>
<dbReference type="GeneID" id="87844170"/>
<feature type="region of interest" description="Disordered" evidence="9">
    <location>
        <begin position="946"/>
        <end position="965"/>
    </location>
</feature>
<dbReference type="GO" id="GO:0090374">
    <property type="term" value="P:oligopeptide export from mitochondrion"/>
    <property type="evidence" value="ECO:0007669"/>
    <property type="project" value="TreeGrafter"/>
</dbReference>
<feature type="transmembrane region" description="Helical" evidence="10">
    <location>
        <begin position="137"/>
        <end position="156"/>
    </location>
</feature>
<dbReference type="EMBL" id="JAUEPN010000015">
    <property type="protein sequence ID" value="KAK3290137.1"/>
    <property type="molecule type" value="Genomic_DNA"/>
</dbReference>
<keyword evidence="14" id="KW-0378">Hydrolase</keyword>
<reference evidence="14" key="1">
    <citation type="journal article" date="2023" name="Mol. Phylogenet. Evol.">
        <title>Genome-scale phylogeny and comparative genomics of the fungal order Sordariales.</title>
        <authorList>
            <person name="Hensen N."/>
            <person name="Bonometti L."/>
            <person name="Westerberg I."/>
            <person name="Brannstrom I.O."/>
            <person name="Guillou S."/>
            <person name="Cros-Aarteil S."/>
            <person name="Calhoun S."/>
            <person name="Haridas S."/>
            <person name="Kuo A."/>
            <person name="Mondo S."/>
            <person name="Pangilinan J."/>
            <person name="Riley R."/>
            <person name="LaButti K."/>
            <person name="Andreopoulos B."/>
            <person name="Lipzen A."/>
            <person name="Chen C."/>
            <person name="Yan M."/>
            <person name="Daum C."/>
            <person name="Ng V."/>
            <person name="Clum A."/>
            <person name="Steindorff A."/>
            <person name="Ohm R.A."/>
            <person name="Martin F."/>
            <person name="Silar P."/>
            <person name="Natvig D.O."/>
            <person name="Lalanne C."/>
            <person name="Gautier V."/>
            <person name="Ament-Velasquez S.L."/>
            <person name="Kruys A."/>
            <person name="Hutchinson M.I."/>
            <person name="Powell A.J."/>
            <person name="Barry K."/>
            <person name="Miller A.N."/>
            <person name="Grigoriev I.V."/>
            <person name="Debuchy R."/>
            <person name="Gladieux P."/>
            <person name="Hiltunen Thoren M."/>
            <person name="Johannesson H."/>
        </authorList>
    </citation>
    <scope>NUCLEOTIDE SEQUENCE</scope>
    <source>
        <strain evidence="14">CBS 168.71</strain>
    </source>
</reference>
<evidence type="ECO:0000256" key="6">
    <source>
        <dbReference type="ARBA" id="ARBA00022840"/>
    </source>
</evidence>
<dbReference type="Pfam" id="PF00005">
    <property type="entry name" value="ABC_tran"/>
    <property type="match status" value="2"/>
</dbReference>
<dbReference type="InterPro" id="IPR011527">
    <property type="entry name" value="ABC1_TM_dom"/>
</dbReference>
<evidence type="ECO:0000256" key="7">
    <source>
        <dbReference type="ARBA" id="ARBA00022989"/>
    </source>
</evidence>
<feature type="transmembrane region" description="Helical" evidence="10">
    <location>
        <begin position="866"/>
        <end position="891"/>
    </location>
</feature>
<dbReference type="PANTHER" id="PTHR43394">
    <property type="entry name" value="ATP-DEPENDENT PERMEASE MDL1, MITOCHONDRIAL"/>
    <property type="match status" value="1"/>
</dbReference>
<feature type="domain" description="ABC transmembrane type-1" evidence="13">
    <location>
        <begin position="1"/>
        <end position="281"/>
    </location>
</feature>
<dbReference type="InterPro" id="IPR017871">
    <property type="entry name" value="ABC_transporter-like_CS"/>
</dbReference>
<dbReference type="PANTHER" id="PTHR43394:SF18">
    <property type="entry name" value="ABC TRANSPORTER B FAMILY MEMBER 11-LIKE"/>
    <property type="match status" value="1"/>
</dbReference>
<feature type="transmembrane region" description="Helical" evidence="10">
    <location>
        <begin position="762"/>
        <end position="782"/>
    </location>
</feature>
<dbReference type="GO" id="GO:0015421">
    <property type="term" value="F:ABC-type oligopeptide transporter activity"/>
    <property type="evidence" value="ECO:0007669"/>
    <property type="project" value="TreeGrafter"/>
</dbReference>
<keyword evidence="6" id="KW-0067">ATP-binding</keyword>
<keyword evidence="5" id="KW-0547">Nucleotide-binding</keyword>
<dbReference type="Pfam" id="PF00664">
    <property type="entry name" value="ABC_membrane"/>
    <property type="match status" value="2"/>
</dbReference>
<accession>A0AAE0H573</accession>
<proteinExistence type="inferred from homology"/>
<dbReference type="InterPro" id="IPR003439">
    <property type="entry name" value="ABC_transporter-like_ATP-bd"/>
</dbReference>
<evidence type="ECO:0000256" key="4">
    <source>
        <dbReference type="ARBA" id="ARBA00022692"/>
    </source>
</evidence>
<feature type="compositionally biased region" description="Polar residues" evidence="9">
    <location>
        <begin position="578"/>
        <end position="587"/>
    </location>
</feature>
<evidence type="ECO:0000256" key="8">
    <source>
        <dbReference type="ARBA" id="ARBA00023136"/>
    </source>
</evidence>
<keyword evidence="7 10" id="KW-1133">Transmembrane helix</keyword>
<dbReference type="InterPro" id="IPR003593">
    <property type="entry name" value="AAA+_ATPase"/>
</dbReference>
<sequence length="1214" mass="131552">MPLMALVLGRLTASLTQFGSADAQVCRSEFMRQVETNTLWFIYLFIGKFVLVYIWGFGFTFAASGMVQALRLECLDRILSRTVSEHDARTPGSLSSVITEQCNAIQTVFSDRIGIMVQASSTMIAAFVVAFTQSWQLTLVMLGLMVLTIGLVGTVVNTDQKIEAGLLKRYESCIAIAEEALGNIRTVITFGAADKFLSKYRGILDQAERDGKNRGPLVGLMFSCQYFFVFGGWAIGFYLGGYLYSTGRISDPGRILAVFFSMLIGLGSILALGPNMPTVQRAVAGAGVVLKLLGDDSNTETKPRDKAISVPRIEAEKQTSGGLVQLHDLSFSYPSRPGRPALSNLNLDFVSGTSTAVCGPSGAGKSTLISLLERWYEPTAGSILIDGHDVAGVDVQWLRRQIALVQQEPQLFSGSIFENIAHGLVGTGYENVSEEEKRKLVEKVCQEARASGFIAKLPQGLDTLVGNQGSLVSGGQKQRIAIARALIGRRPILLLDEATSALDSANSTLIEHLMEPSPDRTTIFILHKIATGKRASRVVVLDQGTVAEQGTHEELMRADGLYKRLHDAQMSVEGEKSAASTVAGDTQPSKEEGSAPAADEEELMAAPDSPLQLSDEFPQIPKRSLMANLWTIAKEHRRFWPIFVTGICGSVVTAQLFPVQGILLGRVMQSFQKPLAELVSDANFYALMFFVVGVGALISYAVVGYFMTLLGVRLTKFYRFEYFRAVLLQPRIDFFDRAAPGTLASRLSADPASLHDLISVNLGFLVSMVVTLISGSVIALAYSWRLGLVAIFGAMPFVFAAGFARMKLDSSLAGLTAKIFEDSAGFAFDALSVIRTVKAYTLEDTVRRSYQGQLASTIGKLYRQTALMMLFFAMSESVELLAAALTFWYGGRLRSDGQLSVEAFFTVFISVVVSGQASGAIFGFSSNIGKAKIAANNILGLRSQLGSQAGPQDESSDNHTHREQGTGAVVDFDKVTFAYPTRPGVSVLKNVSLQVFPGQTIGIVGASGSGKSTLLALLQRFYEPRSGTLSVFGRPLSQQDPDAYRRRLAVVSQEPTLFRGSIRENILLGVDGDQVSEEEMVQAAEAAHLTDCIASLPEGYDTDCGARGISLSGGQKQRVAIARALVRKPELLLLDEPTSALDAESERLVIDTFQSIRKGRTLILVTHRLNILKDADLIVVMHAGGVIEQGTHGELMVRRGHYYRMHQSALGEGM</sequence>
<comment type="similarity">
    <text evidence="2">Belongs to the ABC transporter superfamily. ABCB family. Multidrug resistance exporter (TC 3.A.1.201) subfamily.</text>
</comment>
<dbReference type="AlphaFoldDB" id="A0AAE0H573"/>
<dbReference type="PROSITE" id="PS00211">
    <property type="entry name" value="ABC_TRANSPORTER_1"/>
    <property type="match status" value="2"/>
</dbReference>
<feature type="domain" description="ABC transmembrane type-1" evidence="13">
    <location>
        <begin position="644"/>
        <end position="930"/>
    </location>
</feature>
<feature type="transmembrane region" description="Helical" evidence="10">
    <location>
        <begin position="639"/>
        <end position="664"/>
    </location>
</feature>
<dbReference type="InterPro" id="IPR039421">
    <property type="entry name" value="Type_1_exporter"/>
</dbReference>
<feature type="transmembrane region" description="Helical" evidence="10">
    <location>
        <begin position="217"/>
        <end position="243"/>
    </location>
</feature>
<feature type="chain" id="PRO_5041912837" evidence="11">
    <location>
        <begin position="24"/>
        <end position="1214"/>
    </location>
</feature>
<dbReference type="CDD" id="cd18577">
    <property type="entry name" value="ABC_6TM_Pgp_ABCB1_D1_like"/>
    <property type="match status" value="1"/>
</dbReference>
<feature type="transmembrane region" description="Helical" evidence="10">
    <location>
        <begin position="255"/>
        <end position="273"/>
    </location>
</feature>
<keyword evidence="8 10" id="KW-0472">Membrane</keyword>
<dbReference type="InterPro" id="IPR027417">
    <property type="entry name" value="P-loop_NTPase"/>
</dbReference>
<evidence type="ECO:0000256" key="9">
    <source>
        <dbReference type="SAM" id="MobiDB-lite"/>
    </source>
</evidence>
<organism evidence="14 15">
    <name type="scientific">Chaetomium fimeti</name>
    <dbReference type="NCBI Taxonomy" id="1854472"/>
    <lineage>
        <taxon>Eukaryota</taxon>
        <taxon>Fungi</taxon>
        <taxon>Dikarya</taxon>
        <taxon>Ascomycota</taxon>
        <taxon>Pezizomycotina</taxon>
        <taxon>Sordariomycetes</taxon>
        <taxon>Sordariomycetidae</taxon>
        <taxon>Sordariales</taxon>
        <taxon>Chaetomiaceae</taxon>
        <taxon>Chaetomium</taxon>
    </lineage>
</organism>
<dbReference type="GO" id="GO:0016887">
    <property type="term" value="F:ATP hydrolysis activity"/>
    <property type="evidence" value="ECO:0007669"/>
    <property type="project" value="InterPro"/>
</dbReference>
<dbReference type="SUPFAM" id="SSF52540">
    <property type="entry name" value="P-loop containing nucleoside triphosphate hydrolases"/>
    <property type="match status" value="2"/>
</dbReference>
<feature type="signal peptide" evidence="11">
    <location>
        <begin position="1"/>
        <end position="23"/>
    </location>
</feature>
<feature type="domain" description="ABC transporter" evidence="12">
    <location>
        <begin position="970"/>
        <end position="1208"/>
    </location>
</feature>
<evidence type="ECO:0000256" key="11">
    <source>
        <dbReference type="SAM" id="SignalP"/>
    </source>
</evidence>
<dbReference type="RefSeq" id="XP_062653651.1">
    <property type="nucleotide sequence ID" value="XM_062807222.1"/>
</dbReference>
<evidence type="ECO:0000259" key="12">
    <source>
        <dbReference type="PROSITE" id="PS50893"/>
    </source>
</evidence>
<dbReference type="SMART" id="SM00382">
    <property type="entry name" value="AAA"/>
    <property type="match status" value="2"/>
</dbReference>
<dbReference type="Gene3D" id="3.40.50.300">
    <property type="entry name" value="P-loop containing nucleotide triphosphate hydrolases"/>
    <property type="match status" value="2"/>
</dbReference>
<dbReference type="InterPro" id="IPR036640">
    <property type="entry name" value="ABC1_TM_sf"/>
</dbReference>
<feature type="domain" description="ABC transporter" evidence="12">
    <location>
        <begin position="324"/>
        <end position="568"/>
    </location>
</feature>
<comment type="caution">
    <text evidence="14">The sequence shown here is derived from an EMBL/GenBank/DDBJ whole genome shotgun (WGS) entry which is preliminary data.</text>
</comment>
<evidence type="ECO:0000313" key="14">
    <source>
        <dbReference type="EMBL" id="KAK3290137.1"/>
    </source>
</evidence>
<dbReference type="PROSITE" id="PS50893">
    <property type="entry name" value="ABC_TRANSPORTER_2"/>
    <property type="match status" value="2"/>
</dbReference>
<feature type="transmembrane region" description="Helical" evidence="10">
    <location>
        <begin position="39"/>
        <end position="62"/>
    </location>
</feature>
<dbReference type="Proteomes" id="UP001278766">
    <property type="component" value="Unassembled WGS sequence"/>
</dbReference>
<gene>
    <name evidence="14" type="ORF">B0H64DRAFT_453071</name>
</gene>
<keyword evidence="15" id="KW-1185">Reference proteome</keyword>
<dbReference type="GO" id="GO:0005524">
    <property type="term" value="F:ATP binding"/>
    <property type="evidence" value="ECO:0007669"/>
    <property type="project" value="UniProtKB-KW"/>
</dbReference>
<name>A0AAE0H573_9PEZI</name>
<dbReference type="Gene3D" id="1.20.1560.10">
    <property type="entry name" value="ABC transporter type 1, transmembrane domain"/>
    <property type="match status" value="1"/>
</dbReference>
<comment type="subcellular location">
    <subcellularLocation>
        <location evidence="1">Membrane</location>
        <topology evidence="1">Multi-pass membrane protein</topology>
    </subcellularLocation>
</comment>
<evidence type="ECO:0000256" key="1">
    <source>
        <dbReference type="ARBA" id="ARBA00004141"/>
    </source>
</evidence>
<feature type="transmembrane region" description="Helical" evidence="10">
    <location>
        <begin position="684"/>
        <end position="710"/>
    </location>
</feature>
<feature type="transmembrane region" description="Helical" evidence="10">
    <location>
        <begin position="788"/>
        <end position="806"/>
    </location>
</feature>
<dbReference type="GO" id="GO:0005743">
    <property type="term" value="C:mitochondrial inner membrane"/>
    <property type="evidence" value="ECO:0007669"/>
    <property type="project" value="TreeGrafter"/>
</dbReference>
<keyword evidence="11" id="KW-0732">Signal</keyword>
<evidence type="ECO:0000313" key="15">
    <source>
        <dbReference type="Proteomes" id="UP001278766"/>
    </source>
</evidence>
<keyword evidence="3" id="KW-0813">Transport</keyword>
<dbReference type="PROSITE" id="PS50929">
    <property type="entry name" value="ABC_TM1F"/>
    <property type="match status" value="2"/>
</dbReference>
<reference evidence="14" key="2">
    <citation type="submission" date="2023-06" db="EMBL/GenBank/DDBJ databases">
        <authorList>
            <consortium name="Lawrence Berkeley National Laboratory"/>
            <person name="Haridas S."/>
            <person name="Hensen N."/>
            <person name="Bonometti L."/>
            <person name="Westerberg I."/>
            <person name="Brannstrom I.O."/>
            <person name="Guillou S."/>
            <person name="Cros-Aarteil S."/>
            <person name="Calhoun S."/>
            <person name="Kuo A."/>
            <person name="Mondo S."/>
            <person name="Pangilinan J."/>
            <person name="Riley R."/>
            <person name="Labutti K."/>
            <person name="Andreopoulos B."/>
            <person name="Lipzen A."/>
            <person name="Chen C."/>
            <person name="Yanf M."/>
            <person name="Daum C."/>
            <person name="Ng V."/>
            <person name="Clum A."/>
            <person name="Steindorff A."/>
            <person name="Ohm R."/>
            <person name="Martin F."/>
            <person name="Silar P."/>
            <person name="Natvig D."/>
            <person name="Lalanne C."/>
            <person name="Gautier V."/>
            <person name="Ament-Velasquez S.L."/>
            <person name="Kruys A."/>
            <person name="Hutchinson M.I."/>
            <person name="Powell A.J."/>
            <person name="Barry K."/>
            <person name="Miller A.N."/>
            <person name="Grigoriev I.V."/>
            <person name="Debuchy R."/>
            <person name="Gladieux P."/>
            <person name="Thoren M.H."/>
            <person name="Johannesson H."/>
        </authorList>
    </citation>
    <scope>NUCLEOTIDE SEQUENCE</scope>
    <source>
        <strain evidence="14">CBS 168.71</strain>
    </source>
</reference>
<feature type="transmembrane region" description="Helical" evidence="10">
    <location>
        <begin position="113"/>
        <end position="131"/>
    </location>
</feature>
<dbReference type="SUPFAM" id="SSF90123">
    <property type="entry name" value="ABC transporter transmembrane region"/>
    <property type="match status" value="2"/>
</dbReference>